<evidence type="ECO:0000313" key="2">
    <source>
        <dbReference type="Proteomes" id="UP000295626"/>
    </source>
</evidence>
<sequence length="85" mass="9165">MTGRTAQATHPRTTHDDALARARAVTASDTWDLDRRFPIVLDRGSEAYVWDVQGRRYLDLTSCSGAAPLGAGHPGVVEAATRAMV</sequence>
<protein>
    <submittedName>
        <fullName evidence="1">Aminotransferase class III-fold pyridoxal phosphate-dependent enzyme</fullName>
    </submittedName>
</protein>
<accession>A0ABY2DCL0</accession>
<evidence type="ECO:0000313" key="1">
    <source>
        <dbReference type="EMBL" id="TDB83720.1"/>
    </source>
</evidence>
<name>A0ABY2DCL0_9ACTN</name>
<dbReference type="EMBL" id="SMKE01000896">
    <property type="protein sequence ID" value="TDB83720.1"/>
    <property type="molecule type" value="Genomic_DNA"/>
</dbReference>
<keyword evidence="1" id="KW-0808">Transferase</keyword>
<keyword evidence="2" id="KW-1185">Reference proteome</keyword>
<dbReference type="GO" id="GO:0008483">
    <property type="term" value="F:transaminase activity"/>
    <property type="evidence" value="ECO:0007669"/>
    <property type="project" value="UniProtKB-KW"/>
</dbReference>
<proteinExistence type="predicted"/>
<gene>
    <name evidence="1" type="ORF">E1091_18040</name>
</gene>
<comment type="caution">
    <text evidence="1">The sequence shown here is derived from an EMBL/GenBank/DDBJ whole genome shotgun (WGS) entry which is preliminary data.</text>
</comment>
<dbReference type="InterPro" id="IPR005814">
    <property type="entry name" value="Aminotrans_3"/>
</dbReference>
<reference evidence="1 2" key="1">
    <citation type="submission" date="2019-02" db="EMBL/GenBank/DDBJ databases">
        <title>Draft genome sequences of novel Actinobacteria.</title>
        <authorList>
            <person name="Sahin N."/>
            <person name="Ay H."/>
            <person name="Saygin H."/>
        </authorList>
    </citation>
    <scope>NUCLEOTIDE SEQUENCE [LARGE SCALE GENOMIC DNA]</scope>
    <source>
        <strain evidence="1 2">JCM 30529</strain>
    </source>
</reference>
<dbReference type="Gene3D" id="3.90.1150.10">
    <property type="entry name" value="Aspartate Aminotransferase, domain 1"/>
    <property type="match status" value="1"/>
</dbReference>
<organism evidence="1 2">
    <name type="scientific">Micromonospora fluostatini</name>
    <dbReference type="NCBI Taxonomy" id="1629071"/>
    <lineage>
        <taxon>Bacteria</taxon>
        <taxon>Bacillati</taxon>
        <taxon>Actinomycetota</taxon>
        <taxon>Actinomycetes</taxon>
        <taxon>Micromonosporales</taxon>
        <taxon>Micromonosporaceae</taxon>
        <taxon>Micromonospora</taxon>
    </lineage>
</organism>
<keyword evidence="1" id="KW-0032">Aminotransferase</keyword>
<dbReference type="InterPro" id="IPR015422">
    <property type="entry name" value="PyrdxlP-dep_Trfase_small"/>
</dbReference>
<feature type="non-terminal residue" evidence="1">
    <location>
        <position position="85"/>
    </location>
</feature>
<dbReference type="SUPFAM" id="SSF53383">
    <property type="entry name" value="PLP-dependent transferases"/>
    <property type="match status" value="1"/>
</dbReference>
<dbReference type="Pfam" id="PF00202">
    <property type="entry name" value="Aminotran_3"/>
    <property type="match status" value="1"/>
</dbReference>
<dbReference type="InterPro" id="IPR015424">
    <property type="entry name" value="PyrdxlP-dep_Trfase"/>
</dbReference>
<dbReference type="Proteomes" id="UP000295626">
    <property type="component" value="Unassembled WGS sequence"/>
</dbReference>